<protein>
    <recommendedName>
        <fullName evidence="5">Oxygen sensor histidine kinase NreB</fullName>
        <ecNumber evidence="4">2.7.13.3</ecNumber>
    </recommendedName>
    <alternativeName>
        <fullName evidence="15">Nitrogen regulation protein B</fullName>
    </alternativeName>
</protein>
<dbReference type="InterPro" id="IPR011712">
    <property type="entry name" value="Sig_transdc_His_kin_sub3_dim/P"/>
</dbReference>
<dbReference type="EMBL" id="BAAAYL010000001">
    <property type="protein sequence ID" value="GAA3369815.1"/>
    <property type="molecule type" value="Genomic_DNA"/>
</dbReference>
<evidence type="ECO:0000256" key="16">
    <source>
        <dbReference type="SAM" id="MobiDB-lite"/>
    </source>
</evidence>
<keyword evidence="7" id="KW-0963">Cytoplasm</keyword>
<evidence type="ECO:0000256" key="15">
    <source>
        <dbReference type="ARBA" id="ARBA00030800"/>
    </source>
</evidence>
<feature type="region of interest" description="Disordered" evidence="16">
    <location>
        <begin position="57"/>
        <end position="78"/>
    </location>
</feature>
<reference evidence="20" key="1">
    <citation type="journal article" date="2019" name="Int. J. Syst. Evol. Microbiol.">
        <title>The Global Catalogue of Microorganisms (GCM) 10K type strain sequencing project: providing services to taxonomists for standard genome sequencing and annotation.</title>
        <authorList>
            <consortium name="The Broad Institute Genomics Platform"/>
            <consortium name="The Broad Institute Genome Sequencing Center for Infectious Disease"/>
            <person name="Wu L."/>
            <person name="Ma J."/>
        </authorList>
    </citation>
    <scope>NUCLEOTIDE SEQUENCE [LARGE SCALE GENOMIC DNA]</scope>
    <source>
        <strain evidence="20">JCM 9651</strain>
    </source>
</reference>
<keyword evidence="6" id="KW-0004">4Fe-4S</keyword>
<evidence type="ECO:0000256" key="4">
    <source>
        <dbReference type="ARBA" id="ARBA00012438"/>
    </source>
</evidence>
<feature type="transmembrane region" description="Helical" evidence="17">
    <location>
        <begin position="112"/>
        <end position="136"/>
    </location>
</feature>
<keyword evidence="17" id="KW-0812">Transmembrane</keyword>
<dbReference type="SUPFAM" id="SSF55874">
    <property type="entry name" value="ATPase domain of HSP90 chaperone/DNA topoisomerase II/histidine kinase"/>
    <property type="match status" value="1"/>
</dbReference>
<dbReference type="Proteomes" id="UP001499990">
    <property type="component" value="Unassembled WGS sequence"/>
</dbReference>
<comment type="subcellular location">
    <subcellularLocation>
        <location evidence="3">Cytoplasm</location>
    </subcellularLocation>
</comment>
<evidence type="ECO:0000256" key="11">
    <source>
        <dbReference type="ARBA" id="ARBA00023004"/>
    </source>
</evidence>
<accession>A0ABP6S7U6</accession>
<keyword evidence="13" id="KW-0411">Iron-sulfur</keyword>
<feature type="transmembrane region" description="Helical" evidence="17">
    <location>
        <begin position="86"/>
        <end position="106"/>
    </location>
</feature>
<evidence type="ECO:0000259" key="18">
    <source>
        <dbReference type="PROSITE" id="PS50109"/>
    </source>
</evidence>
<feature type="domain" description="Histidine kinase" evidence="18">
    <location>
        <begin position="313"/>
        <end position="404"/>
    </location>
</feature>
<dbReference type="CDD" id="cd16917">
    <property type="entry name" value="HATPase_UhpB-NarQ-NarX-like"/>
    <property type="match status" value="1"/>
</dbReference>
<dbReference type="InterPro" id="IPR005467">
    <property type="entry name" value="His_kinase_dom"/>
</dbReference>
<dbReference type="PRINTS" id="PR00344">
    <property type="entry name" value="BCTRLSENSOR"/>
</dbReference>
<gene>
    <name evidence="19" type="ORF">GCM10020367_13990</name>
</gene>
<feature type="transmembrane region" description="Helical" evidence="17">
    <location>
        <begin position="148"/>
        <end position="168"/>
    </location>
</feature>
<evidence type="ECO:0000256" key="5">
    <source>
        <dbReference type="ARBA" id="ARBA00017322"/>
    </source>
</evidence>
<name>A0ABP6S7U6_9ACTN</name>
<keyword evidence="9" id="KW-0479">Metal-binding</keyword>
<evidence type="ECO:0000256" key="9">
    <source>
        <dbReference type="ARBA" id="ARBA00022723"/>
    </source>
</evidence>
<dbReference type="Gene3D" id="1.20.5.1930">
    <property type="match status" value="1"/>
</dbReference>
<evidence type="ECO:0000256" key="8">
    <source>
        <dbReference type="ARBA" id="ARBA00022679"/>
    </source>
</evidence>
<evidence type="ECO:0000256" key="7">
    <source>
        <dbReference type="ARBA" id="ARBA00022490"/>
    </source>
</evidence>
<keyword evidence="20" id="KW-1185">Reference proteome</keyword>
<keyword evidence="17" id="KW-1133">Transmembrane helix</keyword>
<keyword evidence="17" id="KW-0472">Membrane</keyword>
<organism evidence="19 20">
    <name type="scientific">Streptomyces sannanensis</name>
    <dbReference type="NCBI Taxonomy" id="285536"/>
    <lineage>
        <taxon>Bacteria</taxon>
        <taxon>Bacillati</taxon>
        <taxon>Actinomycetota</taxon>
        <taxon>Actinomycetes</taxon>
        <taxon>Kitasatosporales</taxon>
        <taxon>Streptomycetaceae</taxon>
        <taxon>Streptomyces</taxon>
    </lineage>
</organism>
<comment type="caution">
    <text evidence="19">The sequence shown here is derived from an EMBL/GenBank/DDBJ whole genome shotgun (WGS) entry which is preliminary data.</text>
</comment>
<evidence type="ECO:0000256" key="1">
    <source>
        <dbReference type="ARBA" id="ARBA00000085"/>
    </source>
</evidence>
<dbReference type="EC" id="2.7.13.3" evidence="4"/>
<dbReference type="GO" id="GO:0016301">
    <property type="term" value="F:kinase activity"/>
    <property type="evidence" value="ECO:0007669"/>
    <property type="project" value="UniProtKB-KW"/>
</dbReference>
<evidence type="ECO:0000256" key="12">
    <source>
        <dbReference type="ARBA" id="ARBA00023012"/>
    </source>
</evidence>
<evidence type="ECO:0000256" key="2">
    <source>
        <dbReference type="ARBA" id="ARBA00001966"/>
    </source>
</evidence>
<keyword evidence="10 19" id="KW-0418">Kinase</keyword>
<dbReference type="PROSITE" id="PS50109">
    <property type="entry name" value="HIS_KIN"/>
    <property type="match status" value="1"/>
</dbReference>
<evidence type="ECO:0000256" key="10">
    <source>
        <dbReference type="ARBA" id="ARBA00022777"/>
    </source>
</evidence>
<dbReference type="Pfam" id="PF02518">
    <property type="entry name" value="HATPase_c"/>
    <property type="match status" value="1"/>
</dbReference>
<dbReference type="PIRSF" id="PIRSF037434">
    <property type="entry name" value="STHK_ChrS"/>
    <property type="match status" value="1"/>
</dbReference>
<dbReference type="InterPro" id="IPR003594">
    <property type="entry name" value="HATPase_dom"/>
</dbReference>
<evidence type="ECO:0000256" key="14">
    <source>
        <dbReference type="ARBA" id="ARBA00024827"/>
    </source>
</evidence>
<comment type="function">
    <text evidence="14">Member of the two-component regulatory system NreB/NreC involved in the control of dissimilatory nitrate/nitrite reduction in response to oxygen. NreB functions as a direct oxygen sensor histidine kinase which is autophosphorylated, in the absence of oxygen, probably at the conserved histidine residue, and transfers its phosphate group probably to a conserved aspartate residue of NreC. NreB/NreC activates the expression of the nitrate (narGHJI) and nitrite (nir) reductase operons, as well as the putative nitrate transporter gene narT.</text>
</comment>
<dbReference type="Gene3D" id="3.30.565.10">
    <property type="entry name" value="Histidine kinase-like ATPase, C-terminal domain"/>
    <property type="match status" value="1"/>
</dbReference>
<proteinExistence type="predicted"/>
<feature type="transmembrane region" description="Helical" evidence="17">
    <location>
        <begin position="40"/>
        <end position="58"/>
    </location>
</feature>
<sequence>MPPMLRHALNGLFVSSLVAALLVVIGPGTAVSSQDTSVVAALSVLLAATYAVGFAGPARPADSRRREEPTESVDTTGGNPGRALRWLGALTTVWACLMAFSAEFGWLGFPLFALYVLLLPPRLAVVAVAVGTAIVVAAKGAEAGTLGIPQLAGPLLGALVSTLPVLGYQSLYRESQARKALIAELIVTREALAESQREAGRLAERQRLAREIHDTVAQGLSSVIMLLRATYAALPPDASLAQERTTAATEVATANLAECRRFLYELSPPPLVETPLPEALRRLVDRSAEDGLSTAFHLHGEPYPLGAECDVALLRVTQEALANVRGHAHAERCVVSLCYLDDRVTLDVFDDGKGFDPELPPQDSRGGFGLFGMRQRIEELDGALTVESAIGEGTAVAASLPIPNGVTS</sequence>
<evidence type="ECO:0000313" key="20">
    <source>
        <dbReference type="Proteomes" id="UP001499990"/>
    </source>
</evidence>
<dbReference type="InterPro" id="IPR017205">
    <property type="entry name" value="Sig_transdc_His_kinase_ChrS"/>
</dbReference>
<dbReference type="InterPro" id="IPR004358">
    <property type="entry name" value="Sig_transdc_His_kin-like_C"/>
</dbReference>
<comment type="cofactor">
    <cofactor evidence="2">
        <name>[4Fe-4S] cluster</name>
        <dbReference type="ChEBI" id="CHEBI:49883"/>
    </cofactor>
</comment>
<dbReference type="InterPro" id="IPR036890">
    <property type="entry name" value="HATPase_C_sf"/>
</dbReference>
<dbReference type="SMART" id="SM00387">
    <property type="entry name" value="HATPase_c"/>
    <property type="match status" value="1"/>
</dbReference>
<evidence type="ECO:0000256" key="6">
    <source>
        <dbReference type="ARBA" id="ARBA00022485"/>
    </source>
</evidence>
<evidence type="ECO:0000256" key="17">
    <source>
        <dbReference type="SAM" id="Phobius"/>
    </source>
</evidence>
<evidence type="ECO:0000256" key="3">
    <source>
        <dbReference type="ARBA" id="ARBA00004496"/>
    </source>
</evidence>
<evidence type="ECO:0000256" key="13">
    <source>
        <dbReference type="ARBA" id="ARBA00023014"/>
    </source>
</evidence>
<keyword evidence="11" id="KW-0408">Iron</keyword>
<dbReference type="Pfam" id="PF07730">
    <property type="entry name" value="HisKA_3"/>
    <property type="match status" value="1"/>
</dbReference>
<comment type="catalytic activity">
    <reaction evidence="1">
        <text>ATP + protein L-histidine = ADP + protein N-phospho-L-histidine.</text>
        <dbReference type="EC" id="2.7.13.3"/>
    </reaction>
</comment>
<dbReference type="PANTHER" id="PTHR24421:SF62">
    <property type="entry name" value="SENSORY TRANSDUCTION HISTIDINE KINASE"/>
    <property type="match status" value="1"/>
</dbReference>
<dbReference type="PANTHER" id="PTHR24421">
    <property type="entry name" value="NITRATE/NITRITE SENSOR PROTEIN NARX-RELATED"/>
    <property type="match status" value="1"/>
</dbReference>
<keyword evidence="12" id="KW-0902">Two-component regulatory system</keyword>
<evidence type="ECO:0000313" key="19">
    <source>
        <dbReference type="EMBL" id="GAA3369815.1"/>
    </source>
</evidence>
<dbReference type="InterPro" id="IPR050482">
    <property type="entry name" value="Sensor_HK_TwoCompSys"/>
</dbReference>
<keyword evidence="8" id="KW-0808">Transferase</keyword>